<protein>
    <submittedName>
        <fullName evidence="1">Uncharacterized protein</fullName>
    </submittedName>
</protein>
<evidence type="ECO:0000313" key="1">
    <source>
        <dbReference type="EMBL" id="MDR7375430.1"/>
    </source>
</evidence>
<dbReference type="RefSeq" id="WP_310369651.1">
    <property type="nucleotide sequence ID" value="NZ_JAVDXT010000001.1"/>
</dbReference>
<evidence type="ECO:0000313" key="2">
    <source>
        <dbReference type="Proteomes" id="UP001180487"/>
    </source>
</evidence>
<dbReference type="Proteomes" id="UP001180487">
    <property type="component" value="Unassembled WGS sequence"/>
</dbReference>
<gene>
    <name evidence="1" type="ORF">J2X19_000088</name>
</gene>
<organism evidence="1 2">
    <name type="scientific">Rhodoferax ferrireducens</name>
    <dbReference type="NCBI Taxonomy" id="192843"/>
    <lineage>
        <taxon>Bacteria</taxon>
        <taxon>Pseudomonadati</taxon>
        <taxon>Pseudomonadota</taxon>
        <taxon>Betaproteobacteria</taxon>
        <taxon>Burkholderiales</taxon>
        <taxon>Comamonadaceae</taxon>
        <taxon>Rhodoferax</taxon>
    </lineage>
</organism>
<comment type="caution">
    <text evidence="1">The sequence shown here is derived from an EMBL/GenBank/DDBJ whole genome shotgun (WGS) entry which is preliminary data.</text>
</comment>
<accession>A0ABU2C265</accession>
<keyword evidence="2" id="KW-1185">Reference proteome</keyword>
<sequence>MSLIELLLAMFWRWELSDFRASIALSVQNMVAISSANPDQKTH</sequence>
<reference evidence="1 2" key="1">
    <citation type="submission" date="2023-07" db="EMBL/GenBank/DDBJ databases">
        <title>Sorghum-associated microbial communities from plants grown in Nebraska, USA.</title>
        <authorList>
            <person name="Schachtman D."/>
        </authorList>
    </citation>
    <scope>NUCLEOTIDE SEQUENCE [LARGE SCALE GENOMIC DNA]</scope>
    <source>
        <strain evidence="1 2">BE313</strain>
    </source>
</reference>
<name>A0ABU2C265_9BURK</name>
<proteinExistence type="predicted"/>
<dbReference type="EMBL" id="JAVDXT010000001">
    <property type="protein sequence ID" value="MDR7375430.1"/>
    <property type="molecule type" value="Genomic_DNA"/>
</dbReference>